<name>A0AAN6MXP2_9PEZI</name>
<reference evidence="5" key="1">
    <citation type="journal article" date="2023" name="Mol. Phylogenet. Evol.">
        <title>Genome-scale phylogeny and comparative genomics of the fungal order Sordariales.</title>
        <authorList>
            <person name="Hensen N."/>
            <person name="Bonometti L."/>
            <person name="Westerberg I."/>
            <person name="Brannstrom I.O."/>
            <person name="Guillou S."/>
            <person name="Cros-Aarteil S."/>
            <person name="Calhoun S."/>
            <person name="Haridas S."/>
            <person name="Kuo A."/>
            <person name="Mondo S."/>
            <person name="Pangilinan J."/>
            <person name="Riley R."/>
            <person name="LaButti K."/>
            <person name="Andreopoulos B."/>
            <person name="Lipzen A."/>
            <person name="Chen C."/>
            <person name="Yan M."/>
            <person name="Daum C."/>
            <person name="Ng V."/>
            <person name="Clum A."/>
            <person name="Steindorff A."/>
            <person name="Ohm R.A."/>
            <person name="Martin F."/>
            <person name="Silar P."/>
            <person name="Natvig D.O."/>
            <person name="Lalanne C."/>
            <person name="Gautier V."/>
            <person name="Ament-Velasquez S.L."/>
            <person name="Kruys A."/>
            <person name="Hutchinson M.I."/>
            <person name="Powell A.J."/>
            <person name="Barry K."/>
            <person name="Miller A.N."/>
            <person name="Grigoriev I.V."/>
            <person name="Debuchy R."/>
            <person name="Gladieux P."/>
            <person name="Hiltunen Thoren M."/>
            <person name="Johannesson H."/>
        </authorList>
    </citation>
    <scope>NUCLEOTIDE SEQUENCE [LARGE SCALE GENOMIC DNA]</scope>
    <source>
        <strain evidence="5">CBS 340.73</strain>
    </source>
</reference>
<feature type="region of interest" description="Disordered" evidence="2">
    <location>
        <begin position="1"/>
        <end position="27"/>
    </location>
</feature>
<proteinExistence type="predicted"/>
<gene>
    <name evidence="4" type="ORF">QBC46DRAFT_54918</name>
</gene>
<organism evidence="4 5">
    <name type="scientific">Diplogelasinospora grovesii</name>
    <dbReference type="NCBI Taxonomy" id="303347"/>
    <lineage>
        <taxon>Eukaryota</taxon>
        <taxon>Fungi</taxon>
        <taxon>Dikarya</taxon>
        <taxon>Ascomycota</taxon>
        <taxon>Pezizomycotina</taxon>
        <taxon>Sordariomycetes</taxon>
        <taxon>Sordariomycetidae</taxon>
        <taxon>Sordariales</taxon>
        <taxon>Diplogelasinosporaceae</taxon>
        <taxon>Diplogelasinospora</taxon>
    </lineage>
</organism>
<feature type="domain" description="Alpha/beta hydrolase fold-3" evidence="3">
    <location>
        <begin position="104"/>
        <end position="315"/>
    </location>
</feature>
<accession>A0AAN6MXP2</accession>
<dbReference type="InterPro" id="IPR050300">
    <property type="entry name" value="GDXG_lipolytic_enzyme"/>
</dbReference>
<sequence length="419" mass="46585">MPSGASNQEPLHTDEQQQDHDDTNSLKHETPTLLSKICYAGHVYGLQGFVSSMVWLRDWKEYLYPPNGGPNIVKTYECRPTLPVRIFFPASYDQTSPNTLPTLFTIHGGGFCIGHIRDDDEWNRAFADGQDVLVVSLNYSKAPQAPFPTALHDVEALILAVLDDESLPIDRTEHSAKGQGVGRLSRTAVLGFSAGGNLALSVTQLPSIRTHANAPAAAMSVYGCLDLSVAPRDKLPNRPFKPKLPPPRGDSVDALIKLIPTFDWSYIPYGHDLRDPLLSPAHAQREDLPPFVGIVAAELDVLAHESWRLACRLSSRREVPDRESNDPAWRVCGRQEISSSRPGKLELDDQRFAFEDTRGNDRGGVKWLLVPDVTHGFDNPHIRSLMAAGEVNTIKDAEQKTTAYVDEMGRWLKRTVWRL</sequence>
<evidence type="ECO:0000259" key="3">
    <source>
        <dbReference type="Pfam" id="PF07859"/>
    </source>
</evidence>
<evidence type="ECO:0000256" key="1">
    <source>
        <dbReference type="ARBA" id="ARBA00022801"/>
    </source>
</evidence>
<dbReference type="GO" id="GO:0016787">
    <property type="term" value="F:hydrolase activity"/>
    <property type="evidence" value="ECO:0007669"/>
    <property type="project" value="UniProtKB-KW"/>
</dbReference>
<dbReference type="SUPFAM" id="SSF53474">
    <property type="entry name" value="alpha/beta-Hydrolases"/>
    <property type="match status" value="1"/>
</dbReference>
<dbReference type="Proteomes" id="UP001303473">
    <property type="component" value="Unassembled WGS sequence"/>
</dbReference>
<keyword evidence="5" id="KW-1185">Reference proteome</keyword>
<keyword evidence="1 4" id="KW-0378">Hydrolase</keyword>
<dbReference type="InterPro" id="IPR029058">
    <property type="entry name" value="AB_hydrolase_fold"/>
</dbReference>
<dbReference type="EMBL" id="MU853931">
    <property type="protein sequence ID" value="KAK3935259.1"/>
    <property type="molecule type" value="Genomic_DNA"/>
</dbReference>
<comment type="caution">
    <text evidence="4">The sequence shown here is derived from an EMBL/GenBank/DDBJ whole genome shotgun (WGS) entry which is preliminary data.</text>
</comment>
<dbReference type="PANTHER" id="PTHR48081:SF8">
    <property type="entry name" value="ALPHA_BETA HYDROLASE FOLD-3 DOMAIN-CONTAINING PROTEIN-RELATED"/>
    <property type="match status" value="1"/>
</dbReference>
<evidence type="ECO:0000313" key="4">
    <source>
        <dbReference type="EMBL" id="KAK3935259.1"/>
    </source>
</evidence>
<protein>
    <submittedName>
        <fullName evidence="4">Alpha/Beta hydrolase protein</fullName>
    </submittedName>
</protein>
<feature type="compositionally biased region" description="Basic and acidic residues" evidence="2">
    <location>
        <begin position="11"/>
        <end position="27"/>
    </location>
</feature>
<dbReference type="Gene3D" id="3.40.50.1820">
    <property type="entry name" value="alpha/beta hydrolase"/>
    <property type="match status" value="1"/>
</dbReference>
<evidence type="ECO:0000313" key="5">
    <source>
        <dbReference type="Proteomes" id="UP001303473"/>
    </source>
</evidence>
<dbReference type="AlphaFoldDB" id="A0AAN6MXP2"/>
<dbReference type="InterPro" id="IPR013094">
    <property type="entry name" value="AB_hydrolase_3"/>
</dbReference>
<dbReference type="Pfam" id="PF07859">
    <property type="entry name" value="Abhydrolase_3"/>
    <property type="match status" value="1"/>
</dbReference>
<dbReference type="PANTHER" id="PTHR48081">
    <property type="entry name" value="AB HYDROLASE SUPERFAMILY PROTEIN C4A8.06C"/>
    <property type="match status" value="1"/>
</dbReference>
<feature type="compositionally biased region" description="Polar residues" evidence="2">
    <location>
        <begin position="1"/>
        <end position="10"/>
    </location>
</feature>
<evidence type="ECO:0000256" key="2">
    <source>
        <dbReference type="SAM" id="MobiDB-lite"/>
    </source>
</evidence>